<dbReference type="PANTHER" id="PTHR43302:SF3">
    <property type="entry name" value="OS10G0447900 PROTEIN"/>
    <property type="match status" value="1"/>
</dbReference>
<evidence type="ECO:0000259" key="9">
    <source>
        <dbReference type="Pfam" id="PF03600"/>
    </source>
</evidence>
<evidence type="ECO:0000256" key="4">
    <source>
        <dbReference type="ARBA" id="ARBA00022692"/>
    </source>
</evidence>
<feature type="transmembrane region" description="Helical" evidence="8">
    <location>
        <begin position="9"/>
        <end position="27"/>
    </location>
</feature>
<dbReference type="CDD" id="cd01117">
    <property type="entry name" value="YbiR_permease"/>
    <property type="match status" value="1"/>
</dbReference>
<dbReference type="STRING" id="888268.A0A1E5UW23"/>
<dbReference type="EMBL" id="LWDX02061082">
    <property type="protein sequence ID" value="OEL17089.1"/>
    <property type="molecule type" value="Genomic_DNA"/>
</dbReference>
<feature type="transmembrane region" description="Helical" evidence="8">
    <location>
        <begin position="408"/>
        <end position="426"/>
    </location>
</feature>
<keyword evidence="2" id="KW-0813">Transport</keyword>
<feature type="compositionally biased region" description="Basic and acidic residues" evidence="7">
    <location>
        <begin position="339"/>
        <end position="348"/>
    </location>
</feature>
<accession>A0A1E5UW23</accession>
<feature type="domain" description="Citrate transporter-like" evidence="9">
    <location>
        <begin position="31"/>
        <end position="504"/>
    </location>
</feature>
<dbReference type="PANTHER" id="PTHR43302">
    <property type="entry name" value="TRANSPORTER ARSB-RELATED"/>
    <property type="match status" value="1"/>
</dbReference>
<keyword evidence="4 8" id="KW-0812">Transmembrane</keyword>
<sequence>MALASTEKVVLGCIAFGIFWVLAVFPSVPFMPVGRTAGSLLGAMLMVIFRVMTPEEAYDAIDLPILGLLFGTMVVSIFLERADMFKYLGSALAWRSRGSKDLLFRVCLVSAVASALFTNDTCCVVLTEFILKLARQNNLPPQPFLLALASSSNIGSAATPIGNPQNLVIAVQSGITFGQFLIGVFPAMIVGVITNTAILLCYFWKYLSVPEKDQEGGGAAAGPEVVADDEVTSHRFTPARMSHASSVNGVDADCISEPMRRSESLNRADTLSMRSRSYNSEGDIQVAIRSMRAASMSQEMVEVSTVCDRRDDGVGPRKITRTTSHQRSVIIEDAPEADANDREKGKDGDEVKEKRWKVLVWKSAVYLTTLGMLIALLMGLNMSWSAITAALVLLALDFTDAQACLEKVSYSLLIFFCGMFITVAGFNKTGIPNALWELVEPHSRIDSAKGTALLAVVILVLSNVASNVPTVLLLGSRVAASAAAISPASAKKAWLILAWVSTVAGNLTLLGSAANLIVCEQARRAQFFGYNLTFWSHLRFGLPSTIIVTAIGLLIVVSY</sequence>
<dbReference type="GO" id="GO:0055085">
    <property type="term" value="P:transmembrane transport"/>
    <property type="evidence" value="ECO:0007669"/>
    <property type="project" value="InterPro"/>
</dbReference>
<evidence type="ECO:0000313" key="10">
    <source>
        <dbReference type="EMBL" id="OEL17089.1"/>
    </source>
</evidence>
<reference evidence="10 11" key="1">
    <citation type="submission" date="2016-09" db="EMBL/GenBank/DDBJ databases">
        <title>The draft genome of Dichanthelium oligosanthes: A C3 panicoid grass species.</title>
        <authorList>
            <person name="Studer A.J."/>
            <person name="Schnable J.C."/>
            <person name="Brutnell T.P."/>
        </authorList>
    </citation>
    <scope>NUCLEOTIDE SEQUENCE [LARGE SCALE GENOMIC DNA]</scope>
    <source>
        <strain evidence="11">cv. Kellogg 1175</strain>
        <tissue evidence="10">Leaf</tissue>
    </source>
</reference>
<organism evidence="10 11">
    <name type="scientific">Dichanthelium oligosanthes</name>
    <dbReference type="NCBI Taxonomy" id="888268"/>
    <lineage>
        <taxon>Eukaryota</taxon>
        <taxon>Viridiplantae</taxon>
        <taxon>Streptophyta</taxon>
        <taxon>Embryophyta</taxon>
        <taxon>Tracheophyta</taxon>
        <taxon>Spermatophyta</taxon>
        <taxon>Magnoliopsida</taxon>
        <taxon>Liliopsida</taxon>
        <taxon>Poales</taxon>
        <taxon>Poaceae</taxon>
        <taxon>PACMAD clade</taxon>
        <taxon>Panicoideae</taxon>
        <taxon>Panicodae</taxon>
        <taxon>Paniceae</taxon>
        <taxon>Dichantheliinae</taxon>
        <taxon>Dichanthelium</taxon>
    </lineage>
</organism>
<feature type="transmembrane region" description="Helical" evidence="8">
    <location>
        <begin position="452"/>
        <end position="474"/>
    </location>
</feature>
<feature type="transmembrane region" description="Helical" evidence="8">
    <location>
        <begin position="540"/>
        <end position="558"/>
    </location>
</feature>
<comment type="caution">
    <text evidence="10">The sequence shown here is derived from an EMBL/GenBank/DDBJ whole genome shotgun (WGS) entry which is preliminary data.</text>
</comment>
<keyword evidence="6 8" id="KW-0472">Membrane</keyword>
<dbReference type="OrthoDB" id="442352at2759"/>
<protein>
    <submittedName>
        <fullName evidence="10">Putative transporter arsB</fullName>
    </submittedName>
</protein>
<name>A0A1E5UW23_9POAL</name>
<evidence type="ECO:0000256" key="1">
    <source>
        <dbReference type="ARBA" id="ARBA00004651"/>
    </source>
</evidence>
<gene>
    <name evidence="10" type="ORF">BAE44_0021892</name>
</gene>
<evidence type="ECO:0000313" key="11">
    <source>
        <dbReference type="Proteomes" id="UP000095767"/>
    </source>
</evidence>
<keyword evidence="11" id="KW-1185">Reference proteome</keyword>
<dbReference type="GO" id="GO:0005886">
    <property type="term" value="C:plasma membrane"/>
    <property type="evidence" value="ECO:0007669"/>
    <property type="project" value="UniProtKB-SubCell"/>
</dbReference>
<keyword evidence="5 8" id="KW-1133">Transmembrane helix</keyword>
<feature type="transmembrane region" description="Helical" evidence="8">
    <location>
        <begin position="181"/>
        <end position="204"/>
    </location>
</feature>
<evidence type="ECO:0000256" key="8">
    <source>
        <dbReference type="SAM" id="Phobius"/>
    </source>
</evidence>
<evidence type="ECO:0000256" key="6">
    <source>
        <dbReference type="ARBA" id="ARBA00023136"/>
    </source>
</evidence>
<feature type="transmembrane region" description="Helical" evidence="8">
    <location>
        <begin position="102"/>
        <end position="131"/>
    </location>
</feature>
<dbReference type="InterPro" id="IPR004680">
    <property type="entry name" value="Cit_transptr-like_dom"/>
</dbReference>
<keyword evidence="3" id="KW-1003">Cell membrane</keyword>
<dbReference type="Pfam" id="PF03600">
    <property type="entry name" value="CitMHS"/>
    <property type="match status" value="1"/>
</dbReference>
<comment type="subcellular location">
    <subcellularLocation>
        <location evidence="1">Cell membrane</location>
        <topology evidence="1">Multi-pass membrane protein</topology>
    </subcellularLocation>
</comment>
<feature type="region of interest" description="Disordered" evidence="7">
    <location>
        <begin position="312"/>
        <end position="348"/>
    </location>
</feature>
<feature type="transmembrane region" description="Helical" evidence="8">
    <location>
        <begin position="63"/>
        <end position="82"/>
    </location>
</feature>
<feature type="transmembrane region" description="Helical" evidence="8">
    <location>
        <begin position="364"/>
        <end position="396"/>
    </location>
</feature>
<feature type="transmembrane region" description="Helical" evidence="8">
    <location>
        <begin position="494"/>
        <end position="519"/>
    </location>
</feature>
<dbReference type="AlphaFoldDB" id="A0A1E5UW23"/>
<evidence type="ECO:0000256" key="3">
    <source>
        <dbReference type="ARBA" id="ARBA00022475"/>
    </source>
</evidence>
<evidence type="ECO:0000256" key="7">
    <source>
        <dbReference type="SAM" id="MobiDB-lite"/>
    </source>
</evidence>
<proteinExistence type="predicted"/>
<evidence type="ECO:0000256" key="5">
    <source>
        <dbReference type="ARBA" id="ARBA00022989"/>
    </source>
</evidence>
<evidence type="ECO:0000256" key="2">
    <source>
        <dbReference type="ARBA" id="ARBA00022448"/>
    </source>
</evidence>
<dbReference type="Proteomes" id="UP000095767">
    <property type="component" value="Unassembled WGS sequence"/>
</dbReference>